<protein>
    <submittedName>
        <fullName evidence="2">Protease</fullName>
    </submittedName>
</protein>
<accession>A0A2G4U027</accession>
<feature type="active site" evidence="1">
    <location>
        <position position="211"/>
    </location>
</feature>
<name>A0A2G4U027_YERBE</name>
<dbReference type="GO" id="GO:0006508">
    <property type="term" value="P:proteolysis"/>
    <property type="evidence" value="ECO:0007669"/>
    <property type="project" value="UniProtKB-KW"/>
</dbReference>
<feature type="active site" evidence="1">
    <location>
        <position position="209"/>
    </location>
</feature>
<feature type="active site" evidence="1">
    <location>
        <position position="91"/>
    </location>
</feature>
<dbReference type="SUPFAM" id="SSF69917">
    <property type="entry name" value="OMPT-like"/>
    <property type="match status" value="1"/>
</dbReference>
<dbReference type="GO" id="GO:0004190">
    <property type="term" value="F:aspartic-type endopeptidase activity"/>
    <property type="evidence" value="ECO:0007669"/>
    <property type="project" value="InterPro"/>
</dbReference>
<organism evidence="2 3">
    <name type="scientific">Yersinia bercovieri</name>
    <dbReference type="NCBI Taxonomy" id="634"/>
    <lineage>
        <taxon>Bacteria</taxon>
        <taxon>Pseudomonadati</taxon>
        <taxon>Pseudomonadota</taxon>
        <taxon>Gammaproteobacteria</taxon>
        <taxon>Enterobacterales</taxon>
        <taxon>Yersiniaceae</taxon>
        <taxon>Yersinia</taxon>
    </lineage>
</organism>
<dbReference type="InterPro" id="IPR020080">
    <property type="entry name" value="OM_adhesin/peptidase_omptin"/>
</dbReference>
<dbReference type="GO" id="GO:0009279">
    <property type="term" value="C:cell outer membrane"/>
    <property type="evidence" value="ECO:0007669"/>
    <property type="project" value="InterPro"/>
</dbReference>
<gene>
    <name evidence="2" type="ORF">CS533_14660</name>
</gene>
<evidence type="ECO:0000313" key="3">
    <source>
        <dbReference type="Proteomes" id="UP000229378"/>
    </source>
</evidence>
<dbReference type="PIRSF" id="PIRSF001522">
    <property type="entry name" value="Peptidase_A26"/>
    <property type="match status" value="1"/>
</dbReference>
<proteinExistence type="predicted"/>
<keyword evidence="2" id="KW-0645">Protease</keyword>
<evidence type="ECO:0000256" key="1">
    <source>
        <dbReference type="PIRSR" id="PIRSR001522-1"/>
    </source>
</evidence>
<evidence type="ECO:0000313" key="2">
    <source>
        <dbReference type="EMBL" id="PHZ26675.1"/>
    </source>
</evidence>
<comment type="caution">
    <text evidence="2">The sequence shown here is derived from an EMBL/GenBank/DDBJ whole genome shotgun (WGS) entry which is preliminary data.</text>
</comment>
<dbReference type="InterPro" id="IPR000036">
    <property type="entry name" value="Peptidase_A26_omptin"/>
</dbReference>
<dbReference type="InterPro" id="IPR053724">
    <property type="entry name" value="OMP_A26_sf"/>
</dbReference>
<reference evidence="2 3" key="1">
    <citation type="submission" date="2017-10" db="EMBL/GenBank/DDBJ databases">
        <authorList>
            <person name="Banno H."/>
            <person name="Chua N.-H."/>
        </authorList>
    </citation>
    <scope>NUCLEOTIDE SEQUENCE [LARGE SCALE GENOMIC DNA]</scope>
    <source>
        <strain evidence="2 3">SCPM-O-B-7607</strain>
    </source>
</reference>
<dbReference type="Gene3D" id="2.40.128.90">
    <property type="entry name" value="OMPT-like"/>
    <property type="match status" value="1"/>
</dbReference>
<dbReference type="PRINTS" id="PR00482">
    <property type="entry name" value="OMPTIN"/>
</dbReference>
<dbReference type="Pfam" id="PF01278">
    <property type="entry name" value="Omptin"/>
    <property type="match status" value="1"/>
</dbReference>
<dbReference type="Proteomes" id="UP000229378">
    <property type="component" value="Unassembled WGS sequence"/>
</dbReference>
<dbReference type="EMBL" id="PEHN01000016">
    <property type="protein sequence ID" value="PHZ26675.1"/>
    <property type="molecule type" value="Genomic_DNA"/>
</dbReference>
<feature type="active site" evidence="1">
    <location>
        <position position="89"/>
    </location>
</feature>
<keyword evidence="2" id="KW-0378">Hydrolase</keyword>
<dbReference type="AlphaFoldDB" id="A0A2G4U027"/>
<sequence length="294" mass="33359">MTCHAAAASYHSGSTDNVTISTSLGLLNAQSQEFAYHPGNNNHKLSQLDWEAKNTPIIKMDISWDLLSSLTLTARGWSTLSSGDGVMDDYDWLNKNETQWSQWSHHEKTNLSYANEIDLNAKFWLLNEQNYRIGVMSGYQRSNHSWATYGGEIKSRNKLIKLPDNIIFIGYKQKFDMPYLGLAGSYRYQDFELTTLLKYSRWVNANSSDEHYQRNQSFKDSSKNSRYYAVTLGAGYYLTPNTKLFVEAAWNRYTEGRGKAQILSHTTGMSTAISDGAGIAHQSQTVSLGLQYKF</sequence>